<keyword evidence="6" id="KW-0539">Nucleus</keyword>
<feature type="compositionally biased region" description="Low complexity" evidence="7">
    <location>
        <begin position="1377"/>
        <end position="1394"/>
    </location>
</feature>
<feature type="compositionally biased region" description="Low complexity" evidence="7">
    <location>
        <begin position="1170"/>
        <end position="1182"/>
    </location>
</feature>
<feature type="compositionally biased region" description="Basic and acidic residues" evidence="7">
    <location>
        <begin position="1318"/>
        <end position="1334"/>
    </location>
</feature>
<dbReference type="Proteomes" id="UP001629113">
    <property type="component" value="Unassembled WGS sequence"/>
</dbReference>
<feature type="compositionally biased region" description="Basic and acidic residues" evidence="7">
    <location>
        <begin position="1063"/>
        <end position="1072"/>
    </location>
</feature>
<feature type="compositionally biased region" description="Low complexity" evidence="7">
    <location>
        <begin position="429"/>
        <end position="447"/>
    </location>
</feature>
<evidence type="ECO:0000313" key="10">
    <source>
        <dbReference type="Proteomes" id="UP001629113"/>
    </source>
</evidence>
<dbReference type="InterPro" id="IPR034605">
    <property type="entry name" value="PGC-1"/>
</dbReference>
<feature type="compositionally biased region" description="Basic and acidic residues" evidence="7">
    <location>
        <begin position="1425"/>
        <end position="1435"/>
    </location>
</feature>
<accession>A0ABR4PDP5</accession>
<sequence length="1792" mass="194863">MSTGSGGQLARNRSLSMSSGGRSSKGRLATLAEVSMGNNGMVEPTRDFEPCAATASMLLYAQGNSVVCAHHDTLTIERRFSRHQAEVTILAVDTVSERGAGRLVVSYDAQMTAIVWDCLTGDEIARFASYDNLTVAAWMRNGNVAFGNDQGNVILFEPTTSEHISARTIDQIPITALAPAADCRTYAIGFANGSLLIAALQPRFTILHNLTTARGPSPIVTLAWHASSSRQKSDMLATQTNDGDLRVWSIAKSPTSTDPAKVVRVLKRSENYQTGPNWLGWSKNGRIVQYSEGETSSWDVRTKHVTYENVPTLGNVRGLAVYGPGATLFTLGRNNTAQQFDLNSPPVLVANVQHPANLLPPSPPVSIEEQKKGGKSAATEIDNSTVPINIDVSESDEDHMSPLARIAREMDKLDGQDERSEPDRTDTLSPVSSRSRASTNSRSSAGSRPHRKQSSVLSRGFSEGTTMSIGSSYHSHQLPSISSRDSLSVSSLSSQSYTSSSRSRPRGSRLRQEVLRSPEDNRVIDLFKFTKSRLSDIPYSHPKVLDNTHLTNDDLRRQMLSTIFGWDGEPHALVQDEMNRHPLGSPNRVLLAKWLGDIDTDIMATSSESMTSSDWMLLALSGIGGHASQTKVARAYVQRLLEKGDVHTAATIMIGMGDQNDAIEIYVSHKRFMEALILTTLVFPLDWQRQAELVRKWGEWAVQHSQQQLAIRCFSCTGSESSEPWTSPTAQAATFSQLQSQSIPEMLSPPLSPPGARGPQRSIAKTSALKLITTFGDKSGKSKFFGVGEDDRTPIGGNGVTPIAESALSPGGSETAHTAFLRPGPRSTYHTPASARTATPGGFGRHRLPSIGEMPSDVLPLKKPSTANLPAAADTANDKERSDRLARAHDRKSSQPETLQLSAATYTPGGPRAATASPMMQKNLRIANPLPSPSPESFTALKQDARTRNGSRDRKPDGLHIQWPPMESIITGDYMTSPGSSVTSSRATRHTTTRSIDTSRSIPASLATASTSGRSPTVAGSERSYRSLGVASSPVVTGRSLDQYISSLESAQYHAQKQRSRHASRERTESGRARSGSRKPKAREASEDRGRSNARYIKPAKRSPTSPVPMSPEDLHNLGAIGYGEDEFGHSSGGKKTRDGSTTREKASKASSRVRRVSPDRTVRTGGSKPASRAASRNGSRRPSPDTRLTVIDTRGRSKGREGSVLRSPSSPLPMSPQAKFYQADDDDDDYRKAYEEQKRFRSRNRSTSRLRERGTSAVRDPSPDRRRRDRSSSRQREQSKGRKDRSLQPPRESSRPTHTRAVSDQKVGDINQLALDRQLKKEQAARELEERRKSLARRPSVPPIVHPEELARLSPMQFRPTSMSPEFNRTSTFPGPSRQQMSPPPRSQTTSPQAIITDTAYLRETTHTSPQIGLPATPRAMRHPKYDPDGKDIPDVPSIPDKYDNASSWGGPPQGISYNTAFDSLAPLPKTTYQAAPRRLPPRSASAPIPEEPHSPNPLPAGLPTHPAFQAALPPSSRRNTQHAMRMSGMQSPRKITPGQSQPGELGYETRNNAPLYTAPGSPGMMGGIDETIEANSQPINPSNNNLTPPPPPPPPNPPLLRELQHLQSIPVPPAAPLYRPNHPNTNSIVSGVSQGSGVIEIVMDEDENIKPQAPELAPVQIHSRHASLSGPNGPPVSQHNRGRSFSERNDNSISGRFNRAAERLRSASRGKNGAMLERTRSPQDTSPYESVPPVWNQEGRSVSNTPGANTPNIGTGVDNGMTERHPREVKATMPDGIGMGGSYMMEGGMI</sequence>
<feature type="compositionally biased region" description="Basic and acidic residues" evidence="7">
    <location>
        <begin position="943"/>
        <end position="958"/>
    </location>
</feature>
<evidence type="ECO:0000256" key="3">
    <source>
        <dbReference type="ARBA" id="ARBA00022884"/>
    </source>
</evidence>
<dbReference type="InterPro" id="IPR036322">
    <property type="entry name" value="WD40_repeat_dom_sf"/>
</dbReference>
<reference evidence="9 10" key="1">
    <citation type="submission" date="2024-06" db="EMBL/GenBank/DDBJ databases">
        <title>Complete genome of Phlyctema vagabunda strain 19-DSS-EL-015.</title>
        <authorList>
            <person name="Fiorenzani C."/>
        </authorList>
    </citation>
    <scope>NUCLEOTIDE SEQUENCE [LARGE SCALE GENOMIC DNA]</scope>
    <source>
        <strain evidence="9 10">19-DSS-EL-015</strain>
    </source>
</reference>
<feature type="compositionally biased region" description="Basic and acidic residues" evidence="7">
    <location>
        <begin position="1194"/>
        <end position="1204"/>
    </location>
</feature>
<dbReference type="PANTHER" id="PTHR15528">
    <property type="entry name" value="PEROXISOME PROLIFERATOR ACTIVATED RECEPTOR GAMMA COACTIVATOR 1 PGC-1 -RELATED"/>
    <property type="match status" value="1"/>
</dbReference>
<keyword evidence="5" id="KW-0804">Transcription</keyword>
<feature type="compositionally biased region" description="Basic and acidic residues" evidence="7">
    <location>
        <begin position="1230"/>
        <end position="1240"/>
    </location>
</feature>
<gene>
    <name evidence="9" type="ORF">PVAG01_07863</name>
</gene>
<dbReference type="InterPro" id="IPR015943">
    <property type="entry name" value="WD40/YVTN_repeat-like_dom_sf"/>
</dbReference>
<feature type="compositionally biased region" description="Basic and acidic residues" evidence="7">
    <location>
        <begin position="1082"/>
        <end position="1091"/>
    </location>
</feature>
<feature type="compositionally biased region" description="Basic and acidic residues" evidence="7">
    <location>
        <begin position="876"/>
        <end position="894"/>
    </location>
</feature>
<dbReference type="PANTHER" id="PTHR15528:SF11">
    <property type="entry name" value="FI18188P1"/>
    <property type="match status" value="1"/>
</dbReference>
<feature type="region of interest" description="Disordered" evidence="7">
    <location>
        <begin position="805"/>
        <end position="1033"/>
    </location>
</feature>
<keyword evidence="10" id="KW-1185">Reference proteome</keyword>
<dbReference type="Pfam" id="PF23774">
    <property type="entry name" value="TPR_GEMI5"/>
    <property type="match status" value="1"/>
</dbReference>
<feature type="region of interest" description="Disordered" evidence="7">
    <location>
        <begin position="1051"/>
        <end position="1440"/>
    </location>
</feature>
<feature type="compositionally biased region" description="Basic and acidic residues" evidence="7">
    <location>
        <begin position="412"/>
        <end position="426"/>
    </location>
</feature>
<comment type="caution">
    <text evidence="9">The sequence shown here is derived from an EMBL/GenBank/DDBJ whole genome shotgun (WGS) entry which is preliminary data.</text>
</comment>
<dbReference type="Gene3D" id="2.130.10.10">
    <property type="entry name" value="YVTN repeat-like/Quinoprotein amine dehydrogenase"/>
    <property type="match status" value="1"/>
</dbReference>
<evidence type="ECO:0000256" key="4">
    <source>
        <dbReference type="ARBA" id="ARBA00023015"/>
    </source>
</evidence>
<evidence type="ECO:0000256" key="2">
    <source>
        <dbReference type="ARBA" id="ARBA00022553"/>
    </source>
</evidence>
<comment type="subcellular location">
    <subcellularLocation>
        <location evidence="1">Nucleus</location>
    </subcellularLocation>
</comment>
<keyword evidence="3" id="KW-0694">RNA-binding</keyword>
<feature type="compositionally biased region" description="Low complexity" evidence="7">
    <location>
        <begin position="1476"/>
        <end position="1489"/>
    </location>
</feature>
<dbReference type="SUPFAM" id="SSF50978">
    <property type="entry name" value="WD40 repeat-like"/>
    <property type="match status" value="1"/>
</dbReference>
<evidence type="ECO:0000256" key="5">
    <source>
        <dbReference type="ARBA" id="ARBA00023163"/>
    </source>
</evidence>
<feature type="compositionally biased region" description="Polar residues" evidence="7">
    <location>
        <begin position="828"/>
        <end position="837"/>
    </location>
</feature>
<feature type="region of interest" description="Disordered" evidence="7">
    <location>
        <begin position="412"/>
        <end position="515"/>
    </location>
</feature>
<feature type="region of interest" description="Disordered" evidence="7">
    <location>
        <begin position="1474"/>
        <end position="1599"/>
    </location>
</feature>
<feature type="compositionally biased region" description="Basic and acidic residues" evidence="7">
    <location>
        <begin position="1262"/>
        <end position="1287"/>
    </location>
</feature>
<evidence type="ECO:0000313" key="9">
    <source>
        <dbReference type="EMBL" id="KAL3421418.1"/>
    </source>
</evidence>
<evidence type="ECO:0000256" key="1">
    <source>
        <dbReference type="ARBA" id="ARBA00004123"/>
    </source>
</evidence>
<feature type="region of interest" description="Disordered" evidence="7">
    <location>
        <begin position="356"/>
        <end position="400"/>
    </location>
</feature>
<keyword evidence="2" id="KW-0597">Phosphoprotein</keyword>
<feature type="compositionally biased region" description="Polar residues" evidence="7">
    <location>
        <begin position="463"/>
        <end position="479"/>
    </location>
</feature>
<feature type="compositionally biased region" description="Pro residues" evidence="7">
    <location>
        <begin position="1589"/>
        <end position="1599"/>
    </location>
</feature>
<feature type="compositionally biased region" description="Basic and acidic residues" evidence="7">
    <location>
        <begin position="1136"/>
        <end position="1148"/>
    </location>
</feature>
<feature type="domain" description="Gem-associated protein 5 TPR" evidence="8">
    <location>
        <begin position="572"/>
        <end position="717"/>
    </location>
</feature>
<evidence type="ECO:0000256" key="6">
    <source>
        <dbReference type="ARBA" id="ARBA00023242"/>
    </source>
</evidence>
<dbReference type="EMBL" id="JBFCZG010000006">
    <property type="protein sequence ID" value="KAL3421418.1"/>
    <property type="molecule type" value="Genomic_DNA"/>
</dbReference>
<feature type="compositionally biased region" description="Polar residues" evidence="7">
    <location>
        <begin position="895"/>
        <end position="905"/>
    </location>
</feature>
<name>A0ABR4PDP5_9HELO</name>
<proteinExistence type="predicted"/>
<feature type="compositionally biased region" description="Low complexity" evidence="7">
    <location>
        <begin position="13"/>
        <end position="22"/>
    </location>
</feature>
<keyword evidence="4" id="KW-0805">Transcription regulation</keyword>
<evidence type="ECO:0000256" key="7">
    <source>
        <dbReference type="SAM" id="MobiDB-lite"/>
    </source>
</evidence>
<feature type="compositionally biased region" description="Polar residues" evidence="7">
    <location>
        <begin position="1740"/>
        <end position="1755"/>
    </location>
</feature>
<protein>
    <recommendedName>
        <fullName evidence="8">Gem-associated protein 5 TPR domain-containing protein</fullName>
    </recommendedName>
</protein>
<evidence type="ECO:0000259" key="8">
    <source>
        <dbReference type="Pfam" id="PF23774"/>
    </source>
</evidence>
<organism evidence="9 10">
    <name type="scientific">Phlyctema vagabunda</name>
    <dbReference type="NCBI Taxonomy" id="108571"/>
    <lineage>
        <taxon>Eukaryota</taxon>
        <taxon>Fungi</taxon>
        <taxon>Dikarya</taxon>
        <taxon>Ascomycota</taxon>
        <taxon>Pezizomycotina</taxon>
        <taxon>Leotiomycetes</taxon>
        <taxon>Helotiales</taxon>
        <taxon>Dermateaceae</taxon>
        <taxon>Phlyctema</taxon>
    </lineage>
</organism>
<feature type="compositionally biased region" description="Polar residues" evidence="7">
    <location>
        <begin position="1360"/>
        <end position="1375"/>
    </location>
</feature>
<feature type="region of interest" description="Disordered" evidence="7">
    <location>
        <begin position="1"/>
        <end position="25"/>
    </location>
</feature>
<feature type="region of interest" description="Disordered" evidence="7">
    <location>
        <begin position="1665"/>
        <end position="1764"/>
    </location>
</feature>
<feature type="compositionally biased region" description="Low complexity" evidence="7">
    <location>
        <begin position="480"/>
        <end position="502"/>
    </location>
</feature>
<dbReference type="InterPro" id="IPR056421">
    <property type="entry name" value="TPR_GEMI5"/>
</dbReference>